<dbReference type="Gene3D" id="3.40.50.300">
    <property type="entry name" value="P-loop containing nucleotide triphosphate hydrolases"/>
    <property type="match status" value="1"/>
</dbReference>
<dbReference type="PANTHER" id="PTHR44688">
    <property type="entry name" value="DNA-BINDING TRANSCRIPTIONAL ACTIVATOR DEVR_DOSR"/>
    <property type="match status" value="1"/>
</dbReference>
<keyword evidence="6" id="KW-1185">Reference proteome</keyword>
<feature type="domain" description="HTH luxR-type" evidence="4">
    <location>
        <begin position="862"/>
        <end position="927"/>
    </location>
</feature>
<evidence type="ECO:0000256" key="2">
    <source>
        <dbReference type="ARBA" id="ARBA00023125"/>
    </source>
</evidence>
<sequence length="940" mass="105163">MHAHRSPISRLDQIHLILDDAHQHHGGTLLVDGLSGMGKTYFLRELAAEAHQRNHWSVTFVNADRIESGEPYSFIERFLAAGIASDWEFEPDIQQQPIVVARDCIRRLMKTLPTQDSGRIIIIDDAQWIDPESIRVLRHMIPRFNRRHVLIACGARTPHGPSSLGQFLLDFSTGPQDRHITLEPLTADDIRGLAFARFGVSISRSNAAKLQELSGGSFLGVDAIFNQVTEEEIEKLHTTWSIPIRNVEVKNPLLRQYGDLSEAARLTAHIVCIAGHEISPAMLRTALERLDVADGTAEAFRSGIIRESDFGRSIVPSHDLVAAAIRETVDPVLARRVHQVLADLTDGFRSVRHLLKGSETWSPQLKEHVEAYLTKATDQLLYANASEILRMALQLANQPEERQQLITELVLINIRAKTGYQCLDLLPEIEAMPHSILREFMAVMLRVYLVEEEFPHQRVQAILAAPATTPDEMAVQAFLTFMMVMMTMRSPDRTRLLQLIPMAQRLLAHGPDHPEELIDQRLSWMVTPQETTLLLECYKIVQWHLNGDIEATVQALPDLIQRVTILNDSPAKIDCLVPLAGAAMATGDAVLAHELAAKAVDLLERVPGDPWAAATPRIILAHSHVLFGNYTSATRILDDLEEVSHEALDLESRLTAAALRAIIDVVTGGQQYEQYLSHATRSAELHWEHYGRDLNVMAQIEIARTQQDYNDVVARASQPELVTFANTQHGYLTYKAHALISLKQLDKARALVNQLRSERGSSWFEYWGSLDWLEARIARATGDVENATAHFIAALAQRRFPLPHALTSVDYGELLLSYGQSQQAEAVLRKAITALEEIGAQAYLASAQDLLQRATQTNRDMTSQVFTTMTDREQEVAAMLADGHSNRAIADRLVISESTARFHVSNILRKLQLSSRAEVPLFLQQLSPQETTGSSRKKNH</sequence>
<proteinExistence type="predicted"/>
<dbReference type="STRING" id="1837282.A6F49_03220"/>
<dbReference type="Pfam" id="PF13191">
    <property type="entry name" value="AAA_16"/>
    <property type="match status" value="1"/>
</dbReference>
<dbReference type="GO" id="GO:0006355">
    <property type="term" value="P:regulation of DNA-templated transcription"/>
    <property type="evidence" value="ECO:0007669"/>
    <property type="project" value="InterPro"/>
</dbReference>
<dbReference type="PRINTS" id="PR00038">
    <property type="entry name" value="HTHLUXR"/>
</dbReference>
<dbReference type="EMBL" id="LXEY01000004">
    <property type="protein sequence ID" value="OAV63067.1"/>
    <property type="molecule type" value="Genomic_DNA"/>
</dbReference>
<evidence type="ECO:0000256" key="1">
    <source>
        <dbReference type="ARBA" id="ARBA00023015"/>
    </source>
</evidence>
<dbReference type="Gene3D" id="1.10.10.10">
    <property type="entry name" value="Winged helix-like DNA-binding domain superfamily/Winged helix DNA-binding domain"/>
    <property type="match status" value="1"/>
</dbReference>
<keyword evidence="3" id="KW-0804">Transcription</keyword>
<dbReference type="SUPFAM" id="SSF52540">
    <property type="entry name" value="P-loop containing nucleoside triphosphate hydrolases"/>
    <property type="match status" value="1"/>
</dbReference>
<dbReference type="GO" id="GO:0003677">
    <property type="term" value="F:DNA binding"/>
    <property type="evidence" value="ECO:0007669"/>
    <property type="project" value="UniProtKB-KW"/>
</dbReference>
<evidence type="ECO:0000313" key="5">
    <source>
        <dbReference type="EMBL" id="OAV63067.1"/>
    </source>
</evidence>
<evidence type="ECO:0000256" key="3">
    <source>
        <dbReference type="ARBA" id="ARBA00023163"/>
    </source>
</evidence>
<dbReference type="Pfam" id="PF00196">
    <property type="entry name" value="GerE"/>
    <property type="match status" value="1"/>
</dbReference>
<dbReference type="InterPro" id="IPR003593">
    <property type="entry name" value="AAA+_ATPase"/>
</dbReference>
<keyword evidence="1" id="KW-0805">Transcription regulation</keyword>
<reference evidence="5 6" key="1">
    <citation type="submission" date="2016-04" db="EMBL/GenBank/DDBJ databases">
        <title>First whole genome shotgun sequence of the bacterium Enteractinococcus sp. strain UASWS1574.</title>
        <authorList>
            <person name="Crovadore J."/>
            <person name="Chablais R."/>
            <person name="Lefort F."/>
        </authorList>
    </citation>
    <scope>NUCLEOTIDE SEQUENCE [LARGE SCALE GENOMIC DNA]</scope>
    <source>
        <strain evidence="5 6">UASWS1574</strain>
    </source>
</reference>
<dbReference type="InterPro" id="IPR041664">
    <property type="entry name" value="AAA_16"/>
</dbReference>
<dbReference type="PANTHER" id="PTHR44688:SF16">
    <property type="entry name" value="DNA-BINDING TRANSCRIPTIONAL ACTIVATOR DEVR_DOSR"/>
    <property type="match status" value="1"/>
</dbReference>
<dbReference type="AlphaFoldDB" id="A0A1B7M3A2"/>
<keyword evidence="2" id="KW-0238">DNA-binding</keyword>
<name>A0A1B7M3A2_9MICC</name>
<dbReference type="CDD" id="cd06170">
    <property type="entry name" value="LuxR_C_like"/>
    <property type="match status" value="1"/>
</dbReference>
<protein>
    <recommendedName>
        <fullName evidence="4">HTH luxR-type domain-containing protein</fullName>
    </recommendedName>
</protein>
<dbReference type="OrthoDB" id="134933at2"/>
<dbReference type="Proteomes" id="UP000078292">
    <property type="component" value="Unassembled WGS sequence"/>
</dbReference>
<dbReference type="SUPFAM" id="SSF46894">
    <property type="entry name" value="C-terminal effector domain of the bipartite response regulators"/>
    <property type="match status" value="1"/>
</dbReference>
<dbReference type="InterPro" id="IPR027417">
    <property type="entry name" value="P-loop_NTPase"/>
</dbReference>
<evidence type="ECO:0000259" key="4">
    <source>
        <dbReference type="PROSITE" id="PS50043"/>
    </source>
</evidence>
<gene>
    <name evidence="5" type="ORF">A6F49_03220</name>
</gene>
<dbReference type="RefSeq" id="WP_052500008.1">
    <property type="nucleotide sequence ID" value="NZ_LXEY01000004.1"/>
</dbReference>
<dbReference type="SMART" id="SM00421">
    <property type="entry name" value="HTH_LUXR"/>
    <property type="match status" value="1"/>
</dbReference>
<evidence type="ECO:0000313" key="6">
    <source>
        <dbReference type="Proteomes" id="UP000078292"/>
    </source>
</evidence>
<accession>A0A1B7M3A2</accession>
<organism evidence="5 6">
    <name type="scientific">Enteractinococcus helveticum</name>
    <dbReference type="NCBI Taxonomy" id="1837282"/>
    <lineage>
        <taxon>Bacteria</taxon>
        <taxon>Bacillati</taxon>
        <taxon>Actinomycetota</taxon>
        <taxon>Actinomycetes</taxon>
        <taxon>Micrococcales</taxon>
        <taxon>Micrococcaceae</taxon>
    </lineage>
</organism>
<dbReference type="SMART" id="SM00382">
    <property type="entry name" value="AAA"/>
    <property type="match status" value="1"/>
</dbReference>
<comment type="caution">
    <text evidence="5">The sequence shown here is derived from an EMBL/GenBank/DDBJ whole genome shotgun (WGS) entry which is preliminary data.</text>
</comment>
<dbReference type="InterPro" id="IPR000792">
    <property type="entry name" value="Tscrpt_reg_LuxR_C"/>
</dbReference>
<dbReference type="InterPro" id="IPR036388">
    <property type="entry name" value="WH-like_DNA-bd_sf"/>
</dbReference>
<dbReference type="InterPro" id="IPR016032">
    <property type="entry name" value="Sig_transdc_resp-reg_C-effctor"/>
</dbReference>
<dbReference type="PROSITE" id="PS50043">
    <property type="entry name" value="HTH_LUXR_2"/>
    <property type="match status" value="1"/>
</dbReference>